<dbReference type="GO" id="GO:1901135">
    <property type="term" value="P:carbohydrate derivative metabolic process"/>
    <property type="evidence" value="ECO:0007669"/>
    <property type="project" value="InterPro"/>
</dbReference>
<dbReference type="PROSITE" id="PS51464">
    <property type="entry name" value="SIS"/>
    <property type="match status" value="1"/>
</dbReference>
<evidence type="ECO:0000259" key="5">
    <source>
        <dbReference type="PROSITE" id="PS51464"/>
    </source>
</evidence>
<dbReference type="InterPro" id="IPR036388">
    <property type="entry name" value="WH-like_DNA-bd_sf"/>
</dbReference>
<proteinExistence type="predicted"/>
<evidence type="ECO:0000259" key="4">
    <source>
        <dbReference type="PROSITE" id="PS51071"/>
    </source>
</evidence>
<dbReference type="RefSeq" id="WP_055282212.1">
    <property type="nucleotide sequence ID" value="NZ_CZAY01000005.1"/>
</dbReference>
<dbReference type="InterPro" id="IPR001347">
    <property type="entry name" value="SIS_dom"/>
</dbReference>
<evidence type="ECO:0000313" key="7">
    <source>
        <dbReference type="Proteomes" id="UP000095485"/>
    </source>
</evidence>
<dbReference type="OrthoDB" id="1648815at2"/>
<accession>A0A174MEQ2</accession>
<dbReference type="InterPro" id="IPR000281">
    <property type="entry name" value="HTH_RpiR"/>
</dbReference>
<dbReference type="GeneID" id="96228226"/>
<dbReference type="SUPFAM" id="SSF46689">
    <property type="entry name" value="Homeodomain-like"/>
    <property type="match status" value="1"/>
</dbReference>
<dbReference type="InterPro" id="IPR009057">
    <property type="entry name" value="Homeodomain-like_sf"/>
</dbReference>
<dbReference type="GO" id="GO:0003677">
    <property type="term" value="F:DNA binding"/>
    <property type="evidence" value="ECO:0007669"/>
    <property type="project" value="UniProtKB-KW"/>
</dbReference>
<dbReference type="Gene3D" id="1.10.10.10">
    <property type="entry name" value="Winged helix-like DNA-binding domain superfamily/Winged helix DNA-binding domain"/>
    <property type="match status" value="1"/>
</dbReference>
<keyword evidence="1" id="KW-0805">Transcription regulation</keyword>
<dbReference type="Pfam" id="PF01380">
    <property type="entry name" value="SIS"/>
    <property type="match status" value="1"/>
</dbReference>
<feature type="domain" description="SIS" evidence="5">
    <location>
        <begin position="106"/>
        <end position="238"/>
    </location>
</feature>
<keyword evidence="3" id="KW-0804">Transcription</keyword>
<dbReference type="Proteomes" id="UP000095485">
    <property type="component" value="Unassembled WGS sequence"/>
</dbReference>
<dbReference type="AlphaFoldDB" id="A0A174MEQ2"/>
<evidence type="ECO:0000256" key="1">
    <source>
        <dbReference type="ARBA" id="ARBA00023015"/>
    </source>
</evidence>
<reference evidence="6 7" key="1">
    <citation type="submission" date="2015-09" db="EMBL/GenBank/DDBJ databases">
        <authorList>
            <consortium name="Pathogen Informatics"/>
        </authorList>
    </citation>
    <scope>NUCLEOTIDE SEQUENCE [LARGE SCALE GENOMIC DNA]</scope>
    <source>
        <strain evidence="6 7">2789STDY5834914</strain>
    </source>
</reference>
<dbReference type="GO" id="GO:0097367">
    <property type="term" value="F:carbohydrate derivative binding"/>
    <property type="evidence" value="ECO:0007669"/>
    <property type="project" value="InterPro"/>
</dbReference>
<name>A0A174MEQ2_9FIRM</name>
<dbReference type="PANTHER" id="PTHR30514">
    <property type="entry name" value="GLUCOKINASE"/>
    <property type="match status" value="1"/>
</dbReference>
<dbReference type="EMBL" id="CZAY01000005">
    <property type="protein sequence ID" value="CUP33601.1"/>
    <property type="molecule type" value="Genomic_DNA"/>
</dbReference>
<evidence type="ECO:0000313" key="6">
    <source>
        <dbReference type="EMBL" id="CUP33601.1"/>
    </source>
</evidence>
<evidence type="ECO:0000256" key="3">
    <source>
        <dbReference type="ARBA" id="ARBA00023163"/>
    </source>
</evidence>
<dbReference type="CDD" id="cd05013">
    <property type="entry name" value="SIS_RpiR"/>
    <property type="match status" value="1"/>
</dbReference>
<gene>
    <name evidence="6" type="ORF">ERS852526_00930</name>
</gene>
<dbReference type="InterPro" id="IPR046348">
    <property type="entry name" value="SIS_dom_sf"/>
</dbReference>
<dbReference type="Gene3D" id="3.40.50.10490">
    <property type="entry name" value="Glucose-6-phosphate isomerase like protein, domain 1"/>
    <property type="match status" value="1"/>
</dbReference>
<dbReference type="PANTHER" id="PTHR30514:SF1">
    <property type="entry name" value="HTH-TYPE TRANSCRIPTIONAL REGULATOR HEXR-RELATED"/>
    <property type="match status" value="1"/>
</dbReference>
<organism evidence="6 7">
    <name type="scientific">Dorea longicatena</name>
    <dbReference type="NCBI Taxonomy" id="88431"/>
    <lineage>
        <taxon>Bacteria</taxon>
        <taxon>Bacillati</taxon>
        <taxon>Bacillota</taxon>
        <taxon>Clostridia</taxon>
        <taxon>Lachnospirales</taxon>
        <taxon>Lachnospiraceae</taxon>
        <taxon>Dorea</taxon>
    </lineage>
</organism>
<dbReference type="InterPro" id="IPR047640">
    <property type="entry name" value="RpiR-like"/>
</dbReference>
<protein>
    <submittedName>
        <fullName evidence="6">DNA-binding transcriptional repressor RpiR</fullName>
    </submittedName>
</protein>
<dbReference type="PROSITE" id="PS51071">
    <property type="entry name" value="HTH_RPIR"/>
    <property type="match status" value="1"/>
</dbReference>
<keyword evidence="2 6" id="KW-0238">DNA-binding</keyword>
<dbReference type="Pfam" id="PF01418">
    <property type="entry name" value="HTH_6"/>
    <property type="match status" value="1"/>
</dbReference>
<evidence type="ECO:0000256" key="2">
    <source>
        <dbReference type="ARBA" id="ARBA00023125"/>
    </source>
</evidence>
<dbReference type="InterPro" id="IPR035472">
    <property type="entry name" value="RpiR-like_SIS"/>
</dbReference>
<feature type="domain" description="HTH rpiR-type" evidence="4">
    <location>
        <begin position="1"/>
        <end position="77"/>
    </location>
</feature>
<sequence>MDFEKRIDENYSYLTATDRLMVQEIRQNKELVRTMNSTQLARHLGVSRTTLVRMLKKLWISSYAEFQLLLKQRTGETEHKKLDMQGIIDDYHEMIKELQNYDYSKICKRIYEADTIYLYGTGNEQKAIVDEFKRIFMIMGKWCVDLFDLGEIEFAQTEFSEKDLFVAVSLSGENQSILRAVRLAQERKIHTLSITRWNNNALARLAEYNLYVGTRVIHKGQDQSYEMIAAFYMLLDILSVRYLEFVNSNNQSDTGEE</sequence>
<dbReference type="SUPFAM" id="SSF53697">
    <property type="entry name" value="SIS domain"/>
    <property type="match status" value="1"/>
</dbReference>
<dbReference type="GO" id="GO:0003700">
    <property type="term" value="F:DNA-binding transcription factor activity"/>
    <property type="evidence" value="ECO:0007669"/>
    <property type="project" value="InterPro"/>
</dbReference>